<dbReference type="RefSeq" id="WP_109757920.1">
    <property type="nucleotide sequence ID" value="NZ_CP034588.1"/>
</dbReference>
<dbReference type="PANTHER" id="PTHR10584">
    <property type="entry name" value="SUGAR KINASE"/>
    <property type="match status" value="1"/>
</dbReference>
<gene>
    <name evidence="4" type="ORF">C8D95_101234</name>
</gene>
<keyword evidence="5" id="KW-1185">Reference proteome</keyword>
<dbReference type="OrthoDB" id="7869371at2"/>
<evidence type="ECO:0000256" key="1">
    <source>
        <dbReference type="ARBA" id="ARBA00022679"/>
    </source>
</evidence>
<dbReference type="InterPro" id="IPR029056">
    <property type="entry name" value="Ribokinase-like"/>
</dbReference>
<keyword evidence="1" id="KW-0808">Transferase</keyword>
<keyword evidence="2 4" id="KW-0418">Kinase</keyword>
<dbReference type="Pfam" id="PF00294">
    <property type="entry name" value="PfkB"/>
    <property type="match status" value="1"/>
</dbReference>
<dbReference type="PANTHER" id="PTHR10584:SF166">
    <property type="entry name" value="RIBOKINASE"/>
    <property type="match status" value="1"/>
</dbReference>
<dbReference type="InterPro" id="IPR002173">
    <property type="entry name" value="Carboh/pur_kinase_PfkB_CS"/>
</dbReference>
<protein>
    <submittedName>
        <fullName evidence="4">Sugar/nucleoside kinase (Ribokinase family)</fullName>
    </submittedName>
</protein>
<organism evidence="4 5">
    <name type="scientific">Silicimonas algicola</name>
    <dbReference type="NCBI Taxonomy" id="1826607"/>
    <lineage>
        <taxon>Bacteria</taxon>
        <taxon>Pseudomonadati</taxon>
        <taxon>Pseudomonadota</taxon>
        <taxon>Alphaproteobacteria</taxon>
        <taxon>Rhodobacterales</taxon>
        <taxon>Paracoccaceae</taxon>
    </lineage>
</organism>
<evidence type="ECO:0000313" key="5">
    <source>
        <dbReference type="Proteomes" id="UP000245390"/>
    </source>
</evidence>
<feature type="domain" description="Carbohydrate kinase PfkB" evidence="3">
    <location>
        <begin position="5"/>
        <end position="290"/>
    </location>
</feature>
<proteinExistence type="predicted"/>
<comment type="caution">
    <text evidence="4">The sequence shown here is derived from an EMBL/GenBank/DDBJ whole genome shotgun (WGS) entry which is preliminary data.</text>
</comment>
<dbReference type="KEGG" id="salo:EF888_02625"/>
<accession>A0A316GBW4</accession>
<dbReference type="SUPFAM" id="SSF53613">
    <property type="entry name" value="Ribokinase-like"/>
    <property type="match status" value="1"/>
</dbReference>
<dbReference type="Proteomes" id="UP000245390">
    <property type="component" value="Unassembled WGS sequence"/>
</dbReference>
<reference evidence="4 5" key="1">
    <citation type="submission" date="2018-05" db="EMBL/GenBank/DDBJ databases">
        <title>Genomic Encyclopedia of Type Strains, Phase IV (KMG-IV): sequencing the most valuable type-strain genomes for metagenomic binning, comparative biology and taxonomic classification.</title>
        <authorList>
            <person name="Goeker M."/>
        </authorList>
    </citation>
    <scope>NUCLEOTIDE SEQUENCE [LARGE SCALE GENOMIC DNA]</scope>
    <source>
        <strain evidence="4 5">DSM 103371</strain>
    </source>
</reference>
<evidence type="ECO:0000313" key="4">
    <source>
        <dbReference type="EMBL" id="PWK58421.1"/>
    </source>
</evidence>
<evidence type="ECO:0000259" key="3">
    <source>
        <dbReference type="Pfam" id="PF00294"/>
    </source>
</evidence>
<dbReference type="InterPro" id="IPR011611">
    <property type="entry name" value="PfkB_dom"/>
</dbReference>
<dbReference type="Gene3D" id="3.40.1190.20">
    <property type="match status" value="1"/>
</dbReference>
<sequence length="296" mass="30276">MMGGEILCIGSVLWDVIGRSGAVMRLGSDVPGRITRLPGGVAMNVAMTLRRFGMRPLLLTAVGRDEAGDELVAAAERLGLVTDHLYRSEDLPTDIYMAVEGANGLIAAIADAHSLEAAGDKILRPLSDGRLGSAAEPYTGPVALDGNLTEALLAEIAESPLFARCDLRVAPASPGKAERLLPLLPVPAVTLYVNLEEAGLLCHRSFEDAPSAASGLLDRGAARALVTDGGRTAALATSDSVLTAEPPQVLVTRVTGAGDTFMAAHIAAEARGETGETALATALAAAAAHVAGDVAT</sequence>
<evidence type="ECO:0000256" key="2">
    <source>
        <dbReference type="ARBA" id="ARBA00022777"/>
    </source>
</evidence>
<dbReference type="AlphaFoldDB" id="A0A316GBW4"/>
<name>A0A316GBW4_9RHOB</name>
<dbReference type="EMBL" id="QGGV01000001">
    <property type="protein sequence ID" value="PWK58421.1"/>
    <property type="molecule type" value="Genomic_DNA"/>
</dbReference>
<dbReference type="PROSITE" id="PS00583">
    <property type="entry name" value="PFKB_KINASES_1"/>
    <property type="match status" value="1"/>
</dbReference>
<dbReference type="GO" id="GO:0016301">
    <property type="term" value="F:kinase activity"/>
    <property type="evidence" value="ECO:0007669"/>
    <property type="project" value="UniProtKB-KW"/>
</dbReference>